<evidence type="ECO:0000259" key="1">
    <source>
        <dbReference type="PROSITE" id="PS50943"/>
    </source>
</evidence>
<dbReference type="PANTHER" id="PTHR35010:SF2">
    <property type="entry name" value="BLL4672 PROTEIN"/>
    <property type="match status" value="1"/>
</dbReference>
<reference evidence="2 3" key="1">
    <citation type="submission" date="2019-03" db="EMBL/GenBank/DDBJ databases">
        <title>Genomic Encyclopedia of Type Strains, Phase III (KMG-III): the genomes of soil and plant-associated and newly described type strains.</title>
        <authorList>
            <person name="Whitman W."/>
        </authorList>
    </citation>
    <scope>NUCLEOTIDE SEQUENCE [LARGE SCALE GENOMIC DNA]</scope>
    <source>
        <strain evidence="2 3">VKM Ac-2573</strain>
    </source>
</reference>
<dbReference type="EMBL" id="SODP01000005">
    <property type="protein sequence ID" value="TDW54524.1"/>
    <property type="molecule type" value="Genomic_DNA"/>
</dbReference>
<feature type="domain" description="HTH cro/C1-type" evidence="1">
    <location>
        <begin position="30"/>
        <end position="81"/>
    </location>
</feature>
<dbReference type="InterPro" id="IPR010982">
    <property type="entry name" value="Lambda_DNA-bd_dom_sf"/>
</dbReference>
<keyword evidence="3" id="KW-1185">Reference proteome</keyword>
<dbReference type="OrthoDB" id="3212310at2"/>
<dbReference type="InterPro" id="IPR001387">
    <property type="entry name" value="Cro/C1-type_HTH"/>
</dbReference>
<dbReference type="InterPro" id="IPR041413">
    <property type="entry name" value="MLTR_LBD"/>
</dbReference>
<evidence type="ECO:0000313" key="3">
    <source>
        <dbReference type="Proteomes" id="UP000295146"/>
    </source>
</evidence>
<proteinExistence type="predicted"/>
<gene>
    <name evidence="2" type="ORF">EV653_7843</name>
</gene>
<organism evidence="2 3">
    <name type="scientific">Kribbella pratensis</name>
    <dbReference type="NCBI Taxonomy" id="2512112"/>
    <lineage>
        <taxon>Bacteria</taxon>
        <taxon>Bacillati</taxon>
        <taxon>Actinomycetota</taxon>
        <taxon>Actinomycetes</taxon>
        <taxon>Propionibacteriales</taxon>
        <taxon>Kribbellaceae</taxon>
        <taxon>Kribbella</taxon>
    </lineage>
</organism>
<dbReference type="GO" id="GO:0003677">
    <property type="term" value="F:DNA binding"/>
    <property type="evidence" value="ECO:0007669"/>
    <property type="project" value="InterPro"/>
</dbReference>
<evidence type="ECO:0000313" key="2">
    <source>
        <dbReference type="EMBL" id="TDW54524.1"/>
    </source>
</evidence>
<name>A0A4R8BJC8_9ACTN</name>
<dbReference type="Gene3D" id="3.30.450.180">
    <property type="match status" value="1"/>
</dbReference>
<dbReference type="PROSITE" id="PS50943">
    <property type="entry name" value="HTH_CROC1"/>
    <property type="match status" value="1"/>
</dbReference>
<sequence length="281" mass="30912">MEAWEFGRAVRRWRDRVSPGAVGLPPGSRRRATGLRREELAALAGISADYLTRLEQGRATSPSPQVVEALARALRVSDSERDLLFELAGLSAPGPDVVPSRISASVQRLLDRVADTPVAVYDATWTLLDANTPYDALMGETTAWQGLERNALWRNFVGPGSRVIHSPEEKTELLAGQVADLRRTAARYPADRQLRALVRELAEHSPQFADLWARDDPELYSEPSKRKVVDHPTVGPIALDCDVLFVAADDVRLMIYTAEPGTEDADRLALAVVLGTQQLVE</sequence>
<dbReference type="Pfam" id="PF17765">
    <property type="entry name" value="MLTR_LBD"/>
    <property type="match status" value="1"/>
</dbReference>
<dbReference type="Pfam" id="PF13560">
    <property type="entry name" value="HTH_31"/>
    <property type="match status" value="1"/>
</dbReference>
<dbReference type="AlphaFoldDB" id="A0A4R8BJC8"/>
<dbReference type="CDD" id="cd00093">
    <property type="entry name" value="HTH_XRE"/>
    <property type="match status" value="1"/>
</dbReference>
<dbReference type="SUPFAM" id="SSF47413">
    <property type="entry name" value="lambda repressor-like DNA-binding domains"/>
    <property type="match status" value="1"/>
</dbReference>
<dbReference type="SMART" id="SM00530">
    <property type="entry name" value="HTH_XRE"/>
    <property type="match status" value="1"/>
</dbReference>
<dbReference type="PANTHER" id="PTHR35010">
    <property type="entry name" value="BLL4672 PROTEIN-RELATED"/>
    <property type="match status" value="1"/>
</dbReference>
<comment type="caution">
    <text evidence="2">The sequence shown here is derived from an EMBL/GenBank/DDBJ whole genome shotgun (WGS) entry which is preliminary data.</text>
</comment>
<accession>A0A4R8BJC8</accession>
<protein>
    <submittedName>
        <fullName evidence="2">Helix-turn-helix protein</fullName>
    </submittedName>
</protein>
<dbReference type="Gene3D" id="1.10.260.40">
    <property type="entry name" value="lambda repressor-like DNA-binding domains"/>
    <property type="match status" value="1"/>
</dbReference>
<dbReference type="RefSeq" id="WP_134111313.1">
    <property type="nucleotide sequence ID" value="NZ_SODP01000005.1"/>
</dbReference>
<dbReference type="Proteomes" id="UP000295146">
    <property type="component" value="Unassembled WGS sequence"/>
</dbReference>